<proteinExistence type="inferred from homology"/>
<dbReference type="PANTHER" id="PTHR43229:SF2">
    <property type="entry name" value="NODULATION PROTEIN J"/>
    <property type="match status" value="1"/>
</dbReference>
<accession>A0ABQ6IM58</accession>
<keyword evidence="3 6" id="KW-1133">Transmembrane helix</keyword>
<feature type="transmembrane region" description="Helical" evidence="6">
    <location>
        <begin position="21"/>
        <end position="42"/>
    </location>
</feature>
<feature type="transmembrane region" description="Helical" evidence="6">
    <location>
        <begin position="106"/>
        <end position="124"/>
    </location>
</feature>
<dbReference type="InterPro" id="IPR051784">
    <property type="entry name" value="Nod_factor_ABC_transporter"/>
</dbReference>
<feature type="transmembrane region" description="Helical" evidence="6">
    <location>
        <begin position="130"/>
        <end position="155"/>
    </location>
</feature>
<comment type="subcellular location">
    <subcellularLocation>
        <location evidence="6">Cell membrane</location>
        <topology evidence="6">Multi-pass membrane protein</topology>
    </subcellularLocation>
    <subcellularLocation>
        <location evidence="1">Membrane</location>
        <topology evidence="1">Multi-pass membrane protein</topology>
    </subcellularLocation>
</comment>
<dbReference type="Proteomes" id="UP001157126">
    <property type="component" value="Unassembled WGS sequence"/>
</dbReference>
<reference evidence="9" key="1">
    <citation type="journal article" date="2019" name="Int. J. Syst. Evol. Microbiol.">
        <title>The Global Catalogue of Microorganisms (GCM) 10K type strain sequencing project: providing services to taxonomists for standard genome sequencing and annotation.</title>
        <authorList>
            <consortium name="The Broad Institute Genomics Platform"/>
            <consortium name="The Broad Institute Genome Sequencing Center for Infectious Disease"/>
            <person name="Wu L."/>
            <person name="Ma J."/>
        </authorList>
    </citation>
    <scope>NUCLEOTIDE SEQUENCE [LARGE SCALE GENOMIC DNA]</scope>
    <source>
        <strain evidence="9">NBRC 113072</strain>
    </source>
</reference>
<evidence type="ECO:0000256" key="3">
    <source>
        <dbReference type="ARBA" id="ARBA00022989"/>
    </source>
</evidence>
<evidence type="ECO:0000313" key="9">
    <source>
        <dbReference type="Proteomes" id="UP001157126"/>
    </source>
</evidence>
<comment type="caution">
    <text evidence="8">The sequence shown here is derived from an EMBL/GenBank/DDBJ whole genome shotgun (WGS) entry which is preliminary data.</text>
</comment>
<dbReference type="PANTHER" id="PTHR43229">
    <property type="entry name" value="NODULATION PROTEIN J"/>
    <property type="match status" value="1"/>
</dbReference>
<comment type="similarity">
    <text evidence="6">Belongs to the ABC-2 integral membrane protein family.</text>
</comment>
<gene>
    <name evidence="8" type="ORF">GCM10025883_10500</name>
</gene>
<keyword evidence="6" id="KW-0813">Transport</keyword>
<dbReference type="RefSeq" id="WP_284303006.1">
    <property type="nucleotide sequence ID" value="NZ_BSUO01000001.1"/>
</dbReference>
<dbReference type="Pfam" id="PF01061">
    <property type="entry name" value="ABC2_membrane"/>
    <property type="match status" value="1"/>
</dbReference>
<feature type="transmembrane region" description="Helical" evidence="6">
    <location>
        <begin position="54"/>
        <end position="77"/>
    </location>
</feature>
<evidence type="ECO:0000259" key="7">
    <source>
        <dbReference type="PROSITE" id="PS51012"/>
    </source>
</evidence>
<dbReference type="InterPro" id="IPR000412">
    <property type="entry name" value="ABC_2_transport"/>
</dbReference>
<organism evidence="8 9">
    <name type="scientific">Mobilicoccus caccae</name>
    <dbReference type="NCBI Taxonomy" id="1859295"/>
    <lineage>
        <taxon>Bacteria</taxon>
        <taxon>Bacillati</taxon>
        <taxon>Actinomycetota</taxon>
        <taxon>Actinomycetes</taxon>
        <taxon>Micrococcales</taxon>
        <taxon>Dermatophilaceae</taxon>
        <taxon>Mobilicoccus</taxon>
    </lineage>
</organism>
<sequence length="247" mass="26364">MSIARHTGIVFSREVKPLLRSPFQMVISVLQPMMFLALFAPLLPGGATPETLQWFVPGMVAMSCLTAATMTGSNLMYEMQTGSHERLLVSPLSRSSLLLGRALKEVVPVVAQVLVLVLVTWPFGFAVHPLGIAVAVVLLGLFSVGVGALSFALALVSKHSDWMFWTVQQTLLFPVLLSAGVLLPLDNAPAWLRLLSQVNPLAHVVEATRELFAGRFPVDAVGAGFLATGILVAVGLAVGIRAMQKAD</sequence>
<dbReference type="PIRSF" id="PIRSF006648">
    <property type="entry name" value="DrrB"/>
    <property type="match status" value="1"/>
</dbReference>
<keyword evidence="9" id="KW-1185">Reference proteome</keyword>
<evidence type="ECO:0000256" key="5">
    <source>
        <dbReference type="ARBA" id="ARBA00023251"/>
    </source>
</evidence>
<evidence type="ECO:0000256" key="6">
    <source>
        <dbReference type="RuleBase" id="RU361157"/>
    </source>
</evidence>
<name>A0ABQ6IM58_9MICO</name>
<keyword evidence="5" id="KW-0046">Antibiotic resistance</keyword>
<dbReference type="InterPro" id="IPR047817">
    <property type="entry name" value="ABC2_TM_bact-type"/>
</dbReference>
<evidence type="ECO:0000256" key="4">
    <source>
        <dbReference type="ARBA" id="ARBA00023136"/>
    </source>
</evidence>
<feature type="transmembrane region" description="Helical" evidence="6">
    <location>
        <begin position="220"/>
        <end position="240"/>
    </location>
</feature>
<feature type="transmembrane region" description="Helical" evidence="6">
    <location>
        <begin position="162"/>
        <end position="185"/>
    </location>
</feature>
<protein>
    <recommendedName>
        <fullName evidence="6">Transport permease protein</fullName>
    </recommendedName>
</protein>
<evidence type="ECO:0000313" key="8">
    <source>
        <dbReference type="EMBL" id="GMA39005.1"/>
    </source>
</evidence>
<dbReference type="InterPro" id="IPR013525">
    <property type="entry name" value="ABC2_TM"/>
</dbReference>
<evidence type="ECO:0000256" key="2">
    <source>
        <dbReference type="ARBA" id="ARBA00022692"/>
    </source>
</evidence>
<dbReference type="EMBL" id="BSUO01000001">
    <property type="protein sequence ID" value="GMA39005.1"/>
    <property type="molecule type" value="Genomic_DNA"/>
</dbReference>
<evidence type="ECO:0000256" key="1">
    <source>
        <dbReference type="ARBA" id="ARBA00004141"/>
    </source>
</evidence>
<keyword evidence="4 6" id="KW-0472">Membrane</keyword>
<keyword evidence="2 6" id="KW-0812">Transmembrane</keyword>
<dbReference type="PROSITE" id="PS51012">
    <property type="entry name" value="ABC_TM2"/>
    <property type="match status" value="1"/>
</dbReference>
<feature type="domain" description="ABC transmembrane type-2" evidence="7">
    <location>
        <begin position="19"/>
        <end position="246"/>
    </location>
</feature>
<keyword evidence="6" id="KW-1003">Cell membrane</keyword>